<dbReference type="SUPFAM" id="SSF49503">
    <property type="entry name" value="Cupredoxins"/>
    <property type="match status" value="1"/>
</dbReference>
<dbReference type="Gene3D" id="2.60.40.420">
    <property type="entry name" value="Cupredoxins - blue copper proteins"/>
    <property type="match status" value="1"/>
</dbReference>
<dbReference type="RefSeq" id="WP_048171725.1">
    <property type="nucleotide sequence ID" value="NZ_CP009506.1"/>
</dbReference>
<dbReference type="PATRIC" id="fig|1434120.4.peg.2118"/>
<dbReference type="GeneID" id="24860493"/>
<dbReference type="PANTHER" id="PTHR36507">
    <property type="entry name" value="BLL1555 PROTEIN"/>
    <property type="match status" value="1"/>
</dbReference>
<dbReference type="KEGG" id="msw:MSSIT_1654"/>
<evidence type="ECO:0000259" key="1">
    <source>
        <dbReference type="Pfam" id="PF13473"/>
    </source>
</evidence>
<dbReference type="InterPro" id="IPR035668">
    <property type="entry name" value="Amicyanin"/>
</dbReference>
<proteinExistence type="predicted"/>
<organism evidence="2 3">
    <name type="scientific">Methanosarcina siciliae T4/M</name>
    <dbReference type="NCBI Taxonomy" id="1434120"/>
    <lineage>
        <taxon>Archaea</taxon>
        <taxon>Methanobacteriati</taxon>
        <taxon>Methanobacteriota</taxon>
        <taxon>Stenosarchaea group</taxon>
        <taxon>Methanomicrobia</taxon>
        <taxon>Methanosarcinales</taxon>
        <taxon>Methanosarcinaceae</taxon>
        <taxon>Methanosarcina</taxon>
    </lineage>
</organism>
<dbReference type="AlphaFoldDB" id="A0A0E3P483"/>
<dbReference type="EMBL" id="CP009506">
    <property type="protein sequence ID" value="AKB28373.1"/>
    <property type="molecule type" value="Genomic_DNA"/>
</dbReference>
<accession>A0A0E3P483</accession>
<protein>
    <submittedName>
        <fullName evidence="2">Copper binding protein, plastocyanin/azurin family</fullName>
    </submittedName>
</protein>
<sequence>MRREYIIFIILLWILAEGCAENGVEESDLAVTPVETPVVPAEVPQAPAEIVENPENYTSNQTPVENVTVPEAEIPAEPKTVEVKIEDFAFNPDSVTISPGDTVRWTNLDLFTHKVTGPDFSSGTLRDGDSYGFTFTREGTYRYYCSIHASMEGVVIVEG</sequence>
<dbReference type="PANTHER" id="PTHR36507:SF1">
    <property type="entry name" value="BLL1555 PROTEIN"/>
    <property type="match status" value="1"/>
</dbReference>
<name>A0A0E3P483_9EURY</name>
<evidence type="ECO:0000313" key="3">
    <source>
        <dbReference type="Proteomes" id="UP000033111"/>
    </source>
</evidence>
<gene>
    <name evidence="2" type="ORF">MSSIT_1654</name>
</gene>
<dbReference type="InterPro" id="IPR052721">
    <property type="entry name" value="ET_Amicyanin"/>
</dbReference>
<dbReference type="HOGENOM" id="CLU_084115_2_0_2"/>
<dbReference type="Pfam" id="PF13473">
    <property type="entry name" value="Cupredoxin_1"/>
    <property type="match status" value="1"/>
</dbReference>
<dbReference type="OrthoDB" id="11836at2157"/>
<reference evidence="2 3" key="1">
    <citation type="submission" date="2014-07" db="EMBL/GenBank/DDBJ databases">
        <title>Methanogenic archaea and the global carbon cycle.</title>
        <authorList>
            <person name="Henriksen J.R."/>
            <person name="Luke J."/>
            <person name="Reinhart S."/>
            <person name="Benedict M.N."/>
            <person name="Youngblut N.D."/>
            <person name="Metcalf M.E."/>
            <person name="Whitaker R.J."/>
            <person name="Metcalf W.W."/>
        </authorList>
    </citation>
    <scope>NUCLEOTIDE SEQUENCE [LARGE SCALE GENOMIC DNA]</scope>
    <source>
        <strain evidence="2 3">T4/M</strain>
    </source>
</reference>
<dbReference type="Proteomes" id="UP000033111">
    <property type="component" value="Chromosome"/>
</dbReference>
<dbReference type="InterPro" id="IPR008972">
    <property type="entry name" value="Cupredoxin"/>
</dbReference>
<keyword evidence="3" id="KW-1185">Reference proteome</keyword>
<evidence type="ECO:0000313" key="2">
    <source>
        <dbReference type="EMBL" id="AKB28373.1"/>
    </source>
</evidence>
<dbReference type="CDD" id="cd13921">
    <property type="entry name" value="Amicyanin"/>
    <property type="match status" value="1"/>
</dbReference>
<dbReference type="InterPro" id="IPR028096">
    <property type="entry name" value="EfeO_Cupredoxin"/>
</dbReference>
<feature type="domain" description="EfeO-type cupredoxin-like" evidence="1">
    <location>
        <begin position="75"/>
        <end position="157"/>
    </location>
</feature>